<feature type="domain" description="C2H2-type" evidence="9">
    <location>
        <begin position="455"/>
        <end position="484"/>
    </location>
</feature>
<evidence type="ECO:0000313" key="10">
    <source>
        <dbReference type="EMBL" id="VDK35350.1"/>
    </source>
</evidence>
<dbReference type="STRING" id="60517.A0A158R8K2"/>
<dbReference type="GO" id="GO:0000981">
    <property type="term" value="F:DNA-binding transcription factor activity, RNA polymerase II-specific"/>
    <property type="evidence" value="ECO:0007669"/>
    <property type="project" value="TreeGrafter"/>
</dbReference>
<dbReference type="PANTHER" id="PTHR23235">
    <property type="entry name" value="KRUEPPEL-LIKE TRANSCRIPTION FACTOR"/>
    <property type="match status" value="1"/>
</dbReference>
<evidence type="ECO:0000259" key="9">
    <source>
        <dbReference type="PROSITE" id="PS50157"/>
    </source>
</evidence>
<dbReference type="SUPFAM" id="SSF57667">
    <property type="entry name" value="beta-beta-alpha zinc fingers"/>
    <property type="match status" value="2"/>
</dbReference>
<evidence type="ECO:0000256" key="7">
    <source>
        <dbReference type="PROSITE-ProRule" id="PRU00042"/>
    </source>
</evidence>
<evidence type="ECO:0000313" key="11">
    <source>
        <dbReference type="Proteomes" id="UP000282613"/>
    </source>
</evidence>
<dbReference type="Proteomes" id="UP000282613">
    <property type="component" value="Unassembled WGS sequence"/>
</dbReference>
<dbReference type="AlphaFoldDB" id="A0A158R8K2"/>
<dbReference type="OrthoDB" id="4748970at2759"/>
<feature type="compositionally biased region" description="Low complexity" evidence="8">
    <location>
        <begin position="234"/>
        <end position="256"/>
    </location>
</feature>
<accession>A0A158R8K2</accession>
<dbReference type="EMBL" id="UYRS01018428">
    <property type="protein sequence ID" value="VDK35350.1"/>
    <property type="molecule type" value="Genomic_DNA"/>
</dbReference>
<dbReference type="InterPro" id="IPR013087">
    <property type="entry name" value="Znf_C2H2_type"/>
</dbReference>
<dbReference type="FunFam" id="3.30.160.60:FF:000072">
    <property type="entry name" value="zinc finger protein 143 isoform X1"/>
    <property type="match status" value="1"/>
</dbReference>
<evidence type="ECO:0000256" key="6">
    <source>
        <dbReference type="ARBA" id="ARBA00023242"/>
    </source>
</evidence>
<evidence type="ECO:0000256" key="1">
    <source>
        <dbReference type="ARBA" id="ARBA00004123"/>
    </source>
</evidence>
<comment type="subcellular location">
    <subcellularLocation>
        <location evidence="1">Nucleus</location>
    </subcellularLocation>
</comment>
<feature type="region of interest" description="Disordered" evidence="8">
    <location>
        <begin position="225"/>
        <end position="256"/>
    </location>
</feature>
<dbReference type="PANTHER" id="PTHR23235:SF120">
    <property type="entry name" value="KRUPPEL-LIKE FACTOR 15"/>
    <property type="match status" value="1"/>
</dbReference>
<feature type="domain" description="C2H2-type" evidence="9">
    <location>
        <begin position="485"/>
        <end position="511"/>
    </location>
</feature>
<dbReference type="FunFam" id="3.30.160.60:FF:000018">
    <property type="entry name" value="Krueppel-like factor 15"/>
    <property type="match status" value="1"/>
</dbReference>
<feature type="region of interest" description="Disordered" evidence="8">
    <location>
        <begin position="1"/>
        <end position="22"/>
    </location>
</feature>
<proteinExistence type="predicted"/>
<feature type="region of interest" description="Disordered" evidence="8">
    <location>
        <begin position="381"/>
        <end position="414"/>
    </location>
</feature>
<evidence type="ECO:0000256" key="5">
    <source>
        <dbReference type="ARBA" id="ARBA00022833"/>
    </source>
</evidence>
<dbReference type="GO" id="GO:0005634">
    <property type="term" value="C:nucleus"/>
    <property type="evidence" value="ECO:0007669"/>
    <property type="project" value="UniProtKB-SubCell"/>
</dbReference>
<keyword evidence="2" id="KW-0479">Metal-binding</keyword>
<keyword evidence="11" id="KW-1185">Reference proteome</keyword>
<dbReference type="Pfam" id="PF00096">
    <property type="entry name" value="zf-C2H2"/>
    <property type="match status" value="3"/>
</dbReference>
<reference evidence="10 11" key="2">
    <citation type="submission" date="2018-11" db="EMBL/GenBank/DDBJ databases">
        <authorList>
            <consortium name="Pathogen Informatics"/>
        </authorList>
    </citation>
    <scope>NUCLEOTIDE SEQUENCE [LARGE SCALE GENOMIC DNA]</scope>
</reference>
<protein>
    <submittedName>
        <fullName evidence="12">Krueppel-like factor 15</fullName>
    </submittedName>
</protein>
<evidence type="ECO:0000313" key="12">
    <source>
        <dbReference type="WBParaSite" id="TASK_0000561101-mRNA-1"/>
    </source>
</evidence>
<sequence>MEECLAMSQVPGPLSPATPTRATATTTKEDNYLVTLSLLSLSVAPARAAGGGTNKRADKQAGRQAVVVGRHASIRLGSSSAEVPPKDSIPNHNHVFERPGACVSIIMAVSYTANIPDNFANHLLQDNYEYKSRLSSNSSTFEGYYPSGVSVTPTATCDSTSSSILSRFENHQGGALQTAPQQQQQQIIDLEGLDIDFILSSSVEQRDEASATTLVSTSATGGHLVPLAQSPQYTTSNPSTSTTATSDMMYPKTASTTPSSTTVFTGVVPASGFSYASNLDQVSIPQYTTLGASPSTTRWEQPGFYSTACVPQSSLPPSAFKVARKDDLRYPTVGYQFCPQITHIPDPSQHPPPAAAVYQTSFIYSKDAEFYSQRSLVNALTPPATPPTLGAKPMPTRRRMRTAGGSSGGAKSTVSSAKKNVALIHMCPFGTCAKAYSKSSHLKAHMRVHTGEKPFPCDWVGCNWRFARSDELTRHYRKHTGDKPFKCSVCQRAFARSDHLTLHMKKHRNPS</sequence>
<evidence type="ECO:0000256" key="8">
    <source>
        <dbReference type="SAM" id="MobiDB-lite"/>
    </source>
</evidence>
<evidence type="ECO:0000256" key="2">
    <source>
        <dbReference type="ARBA" id="ARBA00022723"/>
    </source>
</evidence>
<keyword evidence="3" id="KW-0677">Repeat</keyword>
<dbReference type="SMART" id="SM00355">
    <property type="entry name" value="ZnF_C2H2"/>
    <property type="match status" value="3"/>
</dbReference>
<keyword evidence="6" id="KW-0539">Nucleus</keyword>
<gene>
    <name evidence="10" type="ORF">TASK_LOCUS5612</name>
</gene>
<organism evidence="12">
    <name type="scientific">Taenia asiatica</name>
    <name type="common">Asian tapeworm</name>
    <dbReference type="NCBI Taxonomy" id="60517"/>
    <lineage>
        <taxon>Eukaryota</taxon>
        <taxon>Metazoa</taxon>
        <taxon>Spiralia</taxon>
        <taxon>Lophotrochozoa</taxon>
        <taxon>Platyhelminthes</taxon>
        <taxon>Cestoda</taxon>
        <taxon>Eucestoda</taxon>
        <taxon>Cyclophyllidea</taxon>
        <taxon>Taeniidae</taxon>
        <taxon>Taenia</taxon>
    </lineage>
</organism>
<dbReference type="GO" id="GO:0000978">
    <property type="term" value="F:RNA polymerase II cis-regulatory region sequence-specific DNA binding"/>
    <property type="evidence" value="ECO:0007669"/>
    <property type="project" value="TreeGrafter"/>
</dbReference>
<feature type="domain" description="C2H2-type" evidence="9">
    <location>
        <begin position="425"/>
        <end position="454"/>
    </location>
</feature>
<name>A0A158R8K2_TAEAS</name>
<dbReference type="PROSITE" id="PS50157">
    <property type="entry name" value="ZINC_FINGER_C2H2_2"/>
    <property type="match status" value="3"/>
</dbReference>
<reference evidence="12" key="1">
    <citation type="submission" date="2016-04" db="UniProtKB">
        <authorList>
            <consortium name="WormBaseParasite"/>
        </authorList>
    </citation>
    <scope>IDENTIFICATION</scope>
</reference>
<evidence type="ECO:0000256" key="3">
    <source>
        <dbReference type="ARBA" id="ARBA00022737"/>
    </source>
</evidence>
<dbReference type="WBParaSite" id="TASK_0000561101-mRNA-1">
    <property type="protein sequence ID" value="TASK_0000561101-mRNA-1"/>
    <property type="gene ID" value="TASK_0000561101"/>
</dbReference>
<dbReference type="InterPro" id="IPR036236">
    <property type="entry name" value="Znf_C2H2_sf"/>
</dbReference>
<keyword evidence="4 7" id="KW-0863">Zinc-finger</keyword>
<dbReference type="Gene3D" id="3.30.160.60">
    <property type="entry name" value="Classic Zinc Finger"/>
    <property type="match status" value="3"/>
</dbReference>
<keyword evidence="5" id="KW-0862">Zinc</keyword>
<dbReference type="PROSITE" id="PS00028">
    <property type="entry name" value="ZINC_FINGER_C2H2_1"/>
    <property type="match status" value="3"/>
</dbReference>
<evidence type="ECO:0000256" key="4">
    <source>
        <dbReference type="ARBA" id="ARBA00022771"/>
    </source>
</evidence>
<dbReference type="FunFam" id="3.30.160.60:FF:000303">
    <property type="entry name" value="Zinc finger protein 41"/>
    <property type="match status" value="1"/>
</dbReference>
<dbReference type="GO" id="GO:0008270">
    <property type="term" value="F:zinc ion binding"/>
    <property type="evidence" value="ECO:0007669"/>
    <property type="project" value="UniProtKB-KW"/>
</dbReference>